<evidence type="ECO:0000313" key="3">
    <source>
        <dbReference type="Proteomes" id="UP001552299"/>
    </source>
</evidence>
<feature type="region of interest" description="Disordered" evidence="1">
    <location>
        <begin position="206"/>
        <end position="236"/>
    </location>
</feature>
<gene>
    <name evidence="2" type="ORF">M5K25_004686</name>
</gene>
<comment type="caution">
    <text evidence="2">The sequence shown here is derived from an EMBL/GenBank/DDBJ whole genome shotgun (WGS) entry which is preliminary data.</text>
</comment>
<evidence type="ECO:0000313" key="2">
    <source>
        <dbReference type="EMBL" id="KAL0923900.1"/>
    </source>
</evidence>
<sequence length="375" mass="41825">MSYIRRIEDFKIVQDDVQSSRMICSHRSIQSTDSSQCLGSLPSPGSGEKGGAVLCRKKNGSLPEEEWFSAITKEWMIQIVLDDVSLSQALAGGGQTQWRTFSGGPPPASSSTQRLLEPGLTGFWLTDVWDDVPCHMEAIQRLAWRILAVHSYGGHLNCAPLARPSHSIPSFRKRPAELSEHSYSFPQLPSLLQPLVRASSDEISPWSARSHTSGGPPIPASEGKLLATSSSSSPREKPIRWGFLQEKETVKLEMIKVLLVMRPVFINLRESVRLQQGGEALTKKSSFFLFHPYTVMAENPSSFLRQRTATLPFSPLLGDGREPSSFLRQRTATIFLFHHSLVMAENPSSFLRQRTATLFLLPAENRNTSFFTTPW</sequence>
<protein>
    <submittedName>
        <fullName evidence="2">Uncharacterized protein</fullName>
    </submittedName>
</protein>
<accession>A0ABD0VGS8</accession>
<keyword evidence="3" id="KW-1185">Reference proteome</keyword>
<proteinExistence type="predicted"/>
<dbReference type="AlphaFoldDB" id="A0ABD0VGS8"/>
<name>A0ABD0VGS8_DENTH</name>
<dbReference type="EMBL" id="JANQDX010000005">
    <property type="protein sequence ID" value="KAL0923900.1"/>
    <property type="molecule type" value="Genomic_DNA"/>
</dbReference>
<reference evidence="2 3" key="1">
    <citation type="journal article" date="2024" name="Plant Biotechnol. J.">
        <title>Dendrobium thyrsiflorum genome and its molecular insights into genes involved in important horticultural traits.</title>
        <authorList>
            <person name="Chen B."/>
            <person name="Wang J.Y."/>
            <person name="Zheng P.J."/>
            <person name="Li K.L."/>
            <person name="Liang Y.M."/>
            <person name="Chen X.F."/>
            <person name="Zhang C."/>
            <person name="Zhao X."/>
            <person name="He X."/>
            <person name="Zhang G.Q."/>
            <person name="Liu Z.J."/>
            <person name="Xu Q."/>
        </authorList>
    </citation>
    <scope>NUCLEOTIDE SEQUENCE [LARGE SCALE GENOMIC DNA]</scope>
    <source>
        <strain evidence="2">GZMU011</strain>
    </source>
</reference>
<evidence type="ECO:0000256" key="1">
    <source>
        <dbReference type="SAM" id="MobiDB-lite"/>
    </source>
</evidence>
<organism evidence="2 3">
    <name type="scientific">Dendrobium thyrsiflorum</name>
    <name type="common">Pinecone-like raceme dendrobium</name>
    <name type="synonym">Orchid</name>
    <dbReference type="NCBI Taxonomy" id="117978"/>
    <lineage>
        <taxon>Eukaryota</taxon>
        <taxon>Viridiplantae</taxon>
        <taxon>Streptophyta</taxon>
        <taxon>Embryophyta</taxon>
        <taxon>Tracheophyta</taxon>
        <taxon>Spermatophyta</taxon>
        <taxon>Magnoliopsida</taxon>
        <taxon>Liliopsida</taxon>
        <taxon>Asparagales</taxon>
        <taxon>Orchidaceae</taxon>
        <taxon>Epidendroideae</taxon>
        <taxon>Malaxideae</taxon>
        <taxon>Dendrobiinae</taxon>
        <taxon>Dendrobium</taxon>
    </lineage>
</organism>
<dbReference type="Proteomes" id="UP001552299">
    <property type="component" value="Unassembled WGS sequence"/>
</dbReference>